<evidence type="ECO:0000256" key="8">
    <source>
        <dbReference type="PIRSR" id="PIRSR006334-3"/>
    </source>
</evidence>
<reference evidence="10" key="2">
    <citation type="submission" date="2023-01" db="EMBL/GenBank/DDBJ databases">
        <authorList>
            <person name="Kim H."/>
            <person name="Abassi S."/>
            <person name="Ki J."/>
        </authorList>
    </citation>
    <scope>NUCLEOTIDE SEQUENCE</scope>
</reference>
<feature type="binding site" evidence="7">
    <location>
        <begin position="103"/>
        <end position="105"/>
    </location>
    <ligand>
        <name>substrate</name>
    </ligand>
</feature>
<keyword evidence="5 8" id="KW-0862">Zinc</keyword>
<dbReference type="CDD" id="cd01283">
    <property type="entry name" value="cytidine_deaminase"/>
    <property type="match status" value="1"/>
</dbReference>
<evidence type="ECO:0000256" key="5">
    <source>
        <dbReference type="ARBA" id="ARBA00022833"/>
    </source>
</evidence>
<sequence length="322" mass="34295">MHRFCARTRFPLLCGHATRLVPRGFSAAAVSDDFVTAVVDRATRGILGKPEVEHLRLQTGLGDDAILQKLLPHAKDMALPQASGYQVGAAALGASGRIYLGFNLELSGLPPQLCVHAEQAAVYLAVDAGEEKVVTLATSATPCGHCRQFMLEMYGAPELRVVCPEQAPASLKELVPDPFGPHHLDVPAVLLQAHSHKLKLARQPQASDTLTTLALAAACRSYAPLGSPAGMALRMRDGTLSDGFAVWSVAFNPGLTTAGPLQGALVKLIAQGYRDFQEIEAAVLVEQEGEPVAFAEFWSAALQKIAPKAQLDVVYAQCNNDE</sequence>
<dbReference type="GO" id="GO:0042802">
    <property type="term" value="F:identical protein binding"/>
    <property type="evidence" value="ECO:0007669"/>
    <property type="project" value="UniProtKB-ARBA"/>
</dbReference>
<accession>A0AA49X546</accession>
<protein>
    <submittedName>
        <fullName evidence="10">SxtB protein</fullName>
        <ecNumber evidence="10">3.5.4.5</ecNumber>
    </submittedName>
</protein>
<feature type="binding site" evidence="8">
    <location>
        <position position="143"/>
    </location>
    <ligand>
        <name>Zn(2+)</name>
        <dbReference type="ChEBI" id="CHEBI:29105"/>
        <note>catalytic</note>
    </ligand>
</feature>
<dbReference type="GO" id="GO:0008270">
    <property type="term" value="F:zinc ion binding"/>
    <property type="evidence" value="ECO:0007669"/>
    <property type="project" value="InterPro"/>
</dbReference>
<dbReference type="Pfam" id="PF00383">
    <property type="entry name" value="dCMP_cyt_deam_1"/>
    <property type="match status" value="1"/>
</dbReference>
<evidence type="ECO:0000259" key="9">
    <source>
        <dbReference type="PROSITE" id="PS51747"/>
    </source>
</evidence>
<dbReference type="PANTHER" id="PTHR11644">
    <property type="entry name" value="CYTIDINE DEAMINASE"/>
    <property type="match status" value="1"/>
</dbReference>
<dbReference type="PROSITE" id="PS00903">
    <property type="entry name" value="CYT_DCMP_DEAMINASES_1"/>
    <property type="match status" value="1"/>
</dbReference>
<dbReference type="EC" id="3.5.4.5" evidence="10"/>
<keyword evidence="3 8" id="KW-0479">Metal-binding</keyword>
<dbReference type="InterPro" id="IPR002125">
    <property type="entry name" value="CMP_dCMP_dom"/>
</dbReference>
<evidence type="ECO:0000256" key="3">
    <source>
        <dbReference type="ARBA" id="ARBA00022723"/>
    </source>
</evidence>
<evidence type="ECO:0000256" key="7">
    <source>
        <dbReference type="PIRSR" id="PIRSR006334-2"/>
    </source>
</evidence>
<dbReference type="NCBIfam" id="NF006537">
    <property type="entry name" value="PRK09027.1"/>
    <property type="match status" value="1"/>
</dbReference>
<comment type="similarity">
    <text evidence="1">Belongs to the cytidine and deoxycytidylate deaminase family.</text>
</comment>
<dbReference type="PROSITE" id="PS51747">
    <property type="entry name" value="CYT_DCMP_DEAMINASES_2"/>
    <property type="match status" value="1"/>
</dbReference>
<dbReference type="AlphaFoldDB" id="A0AA49X546"/>
<dbReference type="PIRSF" id="PIRSF006334">
    <property type="entry name" value="Cdd_plus_pseudo"/>
    <property type="match status" value="1"/>
</dbReference>
<dbReference type="InterPro" id="IPR050202">
    <property type="entry name" value="Cyt/Deoxycyt_deaminase"/>
</dbReference>
<dbReference type="GO" id="GO:0072527">
    <property type="term" value="P:pyrimidine-containing compound metabolic process"/>
    <property type="evidence" value="ECO:0007669"/>
    <property type="project" value="UniProtKB-ARBA"/>
</dbReference>
<feature type="binding site" evidence="8">
    <location>
        <position position="116"/>
    </location>
    <ligand>
        <name>Zn(2+)</name>
        <dbReference type="ChEBI" id="CHEBI:29105"/>
        <note>catalytic</note>
    </ligand>
</feature>
<evidence type="ECO:0000256" key="4">
    <source>
        <dbReference type="ARBA" id="ARBA00022801"/>
    </source>
</evidence>
<keyword evidence="4 10" id="KW-0378">Hydrolase</keyword>
<evidence type="ECO:0000256" key="2">
    <source>
        <dbReference type="ARBA" id="ARBA00011738"/>
    </source>
</evidence>
<dbReference type="InterPro" id="IPR016193">
    <property type="entry name" value="Cytidine_deaminase-like"/>
</dbReference>
<dbReference type="EMBL" id="OQ236594">
    <property type="protein sequence ID" value="WLJ60565.1"/>
    <property type="molecule type" value="mRNA"/>
</dbReference>
<organism evidence="10">
    <name type="scientific">Alexandrium pacificum</name>
    <dbReference type="NCBI Taxonomy" id="1565494"/>
    <lineage>
        <taxon>Eukaryota</taxon>
        <taxon>Sar</taxon>
        <taxon>Alveolata</taxon>
        <taxon>Dinophyceae</taxon>
        <taxon>Gonyaulacales</taxon>
        <taxon>Pyrocystaceae</taxon>
        <taxon>Alexandrium</taxon>
    </lineage>
</organism>
<evidence type="ECO:0000256" key="1">
    <source>
        <dbReference type="ARBA" id="ARBA00006576"/>
    </source>
</evidence>
<evidence type="ECO:0000313" key="10">
    <source>
        <dbReference type="EMBL" id="WLJ60565.1"/>
    </source>
</evidence>
<feature type="domain" description="CMP/dCMP-type deaminase" evidence="9">
    <location>
        <begin position="62"/>
        <end position="182"/>
    </location>
</feature>
<feature type="active site" description="Proton donor" evidence="6">
    <location>
        <position position="118"/>
    </location>
</feature>
<dbReference type="Pfam" id="PF08211">
    <property type="entry name" value="dCMP_cyt_deam_2"/>
    <property type="match status" value="1"/>
</dbReference>
<evidence type="ECO:0000256" key="6">
    <source>
        <dbReference type="PIRSR" id="PIRSR006334-1"/>
    </source>
</evidence>
<dbReference type="InterPro" id="IPR013171">
    <property type="entry name" value="Cyd/dCyd_deaminase_Zn-bd"/>
</dbReference>
<proteinExistence type="evidence at transcript level"/>
<comment type="subunit">
    <text evidence="2">Homodimer.</text>
</comment>
<dbReference type="InterPro" id="IPR016192">
    <property type="entry name" value="APOBEC/CMP_deaminase_Zn-bd"/>
</dbReference>
<dbReference type="GO" id="GO:0004126">
    <property type="term" value="F:cytidine deaminase activity"/>
    <property type="evidence" value="ECO:0007669"/>
    <property type="project" value="UniProtKB-EC"/>
</dbReference>
<dbReference type="GO" id="GO:0005829">
    <property type="term" value="C:cytosol"/>
    <property type="evidence" value="ECO:0007669"/>
    <property type="project" value="TreeGrafter"/>
</dbReference>
<name>A0AA49X546_9DINO</name>
<gene>
    <name evidence="10" type="primary">sxtB</name>
</gene>
<comment type="cofactor">
    <cofactor evidence="8">
        <name>Zn(2+)</name>
        <dbReference type="ChEBI" id="CHEBI:29105"/>
    </cofactor>
    <text evidence="8">Binds 1 zinc ion.</text>
</comment>
<reference evidence="10" key="1">
    <citation type="journal article" date="2023" name="Harmful Algae">
        <title>Effects of nitrate on the saxitoxins biosynthesis revealed by sxt genes in the toxic dinoflagellate Alexandrium pacificum (group IV).</title>
        <authorList>
            <person name="Abassi S."/>
            <person name="Kim H.S."/>
            <person name="Bui Q.T.N."/>
            <person name="Ki J.S."/>
        </authorList>
    </citation>
    <scope>NUCLEOTIDE SEQUENCE</scope>
</reference>
<dbReference type="SUPFAM" id="SSF53927">
    <property type="entry name" value="Cytidine deaminase-like"/>
    <property type="match status" value="2"/>
</dbReference>
<dbReference type="PANTHER" id="PTHR11644:SF2">
    <property type="entry name" value="CYTIDINE DEAMINASE"/>
    <property type="match status" value="1"/>
</dbReference>
<dbReference type="Gene3D" id="3.40.140.10">
    <property type="entry name" value="Cytidine Deaminase, domain 2"/>
    <property type="match status" value="2"/>
</dbReference>
<dbReference type="GO" id="GO:0055086">
    <property type="term" value="P:nucleobase-containing small molecule metabolic process"/>
    <property type="evidence" value="ECO:0007669"/>
    <property type="project" value="UniProtKB-ARBA"/>
</dbReference>
<feature type="binding site" evidence="8">
    <location>
        <position position="146"/>
    </location>
    <ligand>
        <name>Zn(2+)</name>
        <dbReference type="ChEBI" id="CHEBI:29105"/>
        <note>catalytic</note>
    </ligand>
</feature>